<evidence type="ECO:0000256" key="1">
    <source>
        <dbReference type="SAM" id="MobiDB-lite"/>
    </source>
</evidence>
<feature type="region of interest" description="Disordered" evidence="1">
    <location>
        <begin position="1"/>
        <end position="32"/>
    </location>
</feature>
<evidence type="ECO:0008006" key="5">
    <source>
        <dbReference type="Google" id="ProtNLM"/>
    </source>
</evidence>
<dbReference type="Proteomes" id="UP000593565">
    <property type="component" value="Unassembled WGS sequence"/>
</dbReference>
<proteinExistence type="predicted"/>
<reference evidence="3 4" key="1">
    <citation type="submission" date="2020-02" db="EMBL/GenBank/DDBJ databases">
        <title>A chromosome-scale genome assembly of the black bullhead catfish (Ameiurus melas).</title>
        <authorList>
            <person name="Wen M."/>
            <person name="Zham M."/>
            <person name="Cabau C."/>
            <person name="Klopp C."/>
            <person name="Donnadieu C."/>
            <person name="Roques C."/>
            <person name="Bouchez O."/>
            <person name="Lampietro C."/>
            <person name="Jouanno E."/>
            <person name="Herpin A."/>
            <person name="Louis A."/>
            <person name="Berthelot C."/>
            <person name="Parey E."/>
            <person name="Roest-Crollius H."/>
            <person name="Braasch I."/>
            <person name="Postlethwait J."/>
            <person name="Robinson-Rechavi M."/>
            <person name="Echchiki A."/>
            <person name="Begum T."/>
            <person name="Montfort J."/>
            <person name="Schartl M."/>
            <person name="Bobe J."/>
            <person name="Guiguen Y."/>
        </authorList>
    </citation>
    <scope>NUCLEOTIDE SEQUENCE [LARGE SCALE GENOMIC DNA]</scope>
    <source>
        <strain evidence="3">M_S1</strain>
        <tissue evidence="3">Blood</tissue>
    </source>
</reference>
<feature type="compositionally biased region" description="Basic and acidic residues" evidence="1">
    <location>
        <begin position="1"/>
        <end position="15"/>
    </location>
</feature>
<gene>
    <name evidence="3" type="ORF">AMELA_G00070020</name>
</gene>
<feature type="transmembrane region" description="Helical" evidence="2">
    <location>
        <begin position="44"/>
        <end position="64"/>
    </location>
</feature>
<protein>
    <recommendedName>
        <fullName evidence="5">Transmembrane protein</fullName>
    </recommendedName>
</protein>
<dbReference type="EMBL" id="JAAGNN010000005">
    <property type="protein sequence ID" value="KAF4089731.1"/>
    <property type="molecule type" value="Genomic_DNA"/>
</dbReference>
<evidence type="ECO:0000256" key="2">
    <source>
        <dbReference type="SAM" id="Phobius"/>
    </source>
</evidence>
<keyword evidence="2" id="KW-1133">Transmembrane helix</keyword>
<comment type="caution">
    <text evidence="3">The sequence shown here is derived from an EMBL/GenBank/DDBJ whole genome shotgun (WGS) entry which is preliminary data.</text>
</comment>
<evidence type="ECO:0000313" key="4">
    <source>
        <dbReference type="Proteomes" id="UP000593565"/>
    </source>
</evidence>
<keyword evidence="4" id="KW-1185">Reference proteome</keyword>
<keyword evidence="2" id="KW-0812">Transmembrane</keyword>
<evidence type="ECO:0000313" key="3">
    <source>
        <dbReference type="EMBL" id="KAF4089731.1"/>
    </source>
</evidence>
<accession>A0A7J6B6N5</accession>
<keyword evidence="2" id="KW-0472">Membrane</keyword>
<sequence>MGGSVERRGEERRGEAGQSVSGSGAERQHCTSNTARQDRYHIHLSLSLSLSLVCVCVCVSAHILPPSSIRATDTTGEISTSHRDRLGCVRAPQTFFFPLACSSARSAPGTDHAKKKVSLVRDKRTPRICQGITLYTDEPNRA</sequence>
<dbReference type="AlphaFoldDB" id="A0A7J6B6N5"/>
<organism evidence="3 4">
    <name type="scientific">Ameiurus melas</name>
    <name type="common">Black bullhead</name>
    <name type="synonym">Silurus melas</name>
    <dbReference type="NCBI Taxonomy" id="219545"/>
    <lineage>
        <taxon>Eukaryota</taxon>
        <taxon>Metazoa</taxon>
        <taxon>Chordata</taxon>
        <taxon>Craniata</taxon>
        <taxon>Vertebrata</taxon>
        <taxon>Euteleostomi</taxon>
        <taxon>Actinopterygii</taxon>
        <taxon>Neopterygii</taxon>
        <taxon>Teleostei</taxon>
        <taxon>Ostariophysi</taxon>
        <taxon>Siluriformes</taxon>
        <taxon>Ictaluridae</taxon>
        <taxon>Ameiurus</taxon>
    </lineage>
</organism>
<name>A0A7J6B6N5_AMEME</name>